<dbReference type="EMBL" id="MU863670">
    <property type="protein sequence ID" value="KAK4097668.1"/>
    <property type="molecule type" value="Genomic_DNA"/>
</dbReference>
<dbReference type="InterPro" id="IPR051678">
    <property type="entry name" value="AGP_Transferase"/>
</dbReference>
<gene>
    <name evidence="2" type="ORF">N658DRAFT_569178</name>
</gene>
<keyword evidence="2" id="KW-0418">Kinase</keyword>
<dbReference type="InterPro" id="IPR011009">
    <property type="entry name" value="Kinase-like_dom_sf"/>
</dbReference>
<keyword evidence="3" id="KW-1185">Reference proteome</keyword>
<dbReference type="SUPFAM" id="SSF56112">
    <property type="entry name" value="Protein kinase-like (PK-like)"/>
    <property type="match status" value="1"/>
</dbReference>
<dbReference type="PANTHER" id="PTHR21310:SF13">
    <property type="entry name" value="AMINOGLYCOSIDE PHOSPHOTRANSFERASE DOMAIN-CONTAINING PROTEIN"/>
    <property type="match status" value="1"/>
</dbReference>
<dbReference type="InterPro" id="IPR002575">
    <property type="entry name" value="Aminoglycoside_PTrfase"/>
</dbReference>
<accession>A0AAN6PTV3</accession>
<dbReference type="Gene3D" id="3.90.1200.10">
    <property type="match status" value="1"/>
</dbReference>
<evidence type="ECO:0000313" key="2">
    <source>
        <dbReference type="EMBL" id="KAK4097668.1"/>
    </source>
</evidence>
<organism evidence="2 3">
    <name type="scientific">Parathielavia hyrcaniae</name>
    <dbReference type="NCBI Taxonomy" id="113614"/>
    <lineage>
        <taxon>Eukaryota</taxon>
        <taxon>Fungi</taxon>
        <taxon>Dikarya</taxon>
        <taxon>Ascomycota</taxon>
        <taxon>Pezizomycotina</taxon>
        <taxon>Sordariomycetes</taxon>
        <taxon>Sordariomycetidae</taxon>
        <taxon>Sordariales</taxon>
        <taxon>Chaetomiaceae</taxon>
        <taxon>Parathielavia</taxon>
    </lineage>
</organism>
<dbReference type="AlphaFoldDB" id="A0AAN6PTV3"/>
<feature type="domain" description="Aminoglycoside phosphotransferase" evidence="1">
    <location>
        <begin position="33"/>
        <end position="291"/>
    </location>
</feature>
<dbReference type="GO" id="GO:0016301">
    <property type="term" value="F:kinase activity"/>
    <property type="evidence" value="ECO:0007669"/>
    <property type="project" value="UniProtKB-KW"/>
</dbReference>
<keyword evidence="2" id="KW-0808">Transferase</keyword>
<comment type="caution">
    <text evidence="2">The sequence shown here is derived from an EMBL/GenBank/DDBJ whole genome shotgun (WGS) entry which is preliminary data.</text>
</comment>
<name>A0AAN6PTV3_9PEZI</name>
<proteinExistence type="predicted"/>
<protein>
    <submittedName>
        <fullName evidence="2">Kinase-like protein</fullName>
    </submittedName>
</protein>
<evidence type="ECO:0000313" key="3">
    <source>
        <dbReference type="Proteomes" id="UP001305647"/>
    </source>
</evidence>
<reference evidence="2" key="2">
    <citation type="submission" date="2023-05" db="EMBL/GenBank/DDBJ databases">
        <authorList>
            <consortium name="Lawrence Berkeley National Laboratory"/>
            <person name="Steindorff A."/>
            <person name="Hensen N."/>
            <person name="Bonometti L."/>
            <person name="Westerberg I."/>
            <person name="Brannstrom I.O."/>
            <person name="Guillou S."/>
            <person name="Cros-Aarteil S."/>
            <person name="Calhoun S."/>
            <person name="Haridas S."/>
            <person name="Kuo A."/>
            <person name="Mondo S."/>
            <person name="Pangilinan J."/>
            <person name="Riley R."/>
            <person name="Labutti K."/>
            <person name="Andreopoulos B."/>
            <person name="Lipzen A."/>
            <person name="Chen C."/>
            <person name="Yanf M."/>
            <person name="Daum C."/>
            <person name="Ng V."/>
            <person name="Clum A."/>
            <person name="Ohm R."/>
            <person name="Martin F."/>
            <person name="Silar P."/>
            <person name="Natvig D."/>
            <person name="Lalanne C."/>
            <person name="Gautier V."/>
            <person name="Ament-Velasquez S.L."/>
            <person name="Kruys A."/>
            <person name="Hutchinson M.I."/>
            <person name="Powell A.J."/>
            <person name="Barry K."/>
            <person name="Miller A.N."/>
            <person name="Grigoriev I.V."/>
            <person name="Debuchy R."/>
            <person name="Gladieux P."/>
            <person name="Thoren M.H."/>
            <person name="Johannesson H."/>
        </authorList>
    </citation>
    <scope>NUCLEOTIDE SEQUENCE</scope>
    <source>
        <strain evidence="2">CBS 757.83</strain>
    </source>
</reference>
<reference evidence="2" key="1">
    <citation type="journal article" date="2023" name="Mol. Phylogenet. Evol.">
        <title>Genome-scale phylogeny and comparative genomics of the fungal order Sordariales.</title>
        <authorList>
            <person name="Hensen N."/>
            <person name="Bonometti L."/>
            <person name="Westerberg I."/>
            <person name="Brannstrom I.O."/>
            <person name="Guillou S."/>
            <person name="Cros-Aarteil S."/>
            <person name="Calhoun S."/>
            <person name="Haridas S."/>
            <person name="Kuo A."/>
            <person name="Mondo S."/>
            <person name="Pangilinan J."/>
            <person name="Riley R."/>
            <person name="LaButti K."/>
            <person name="Andreopoulos B."/>
            <person name="Lipzen A."/>
            <person name="Chen C."/>
            <person name="Yan M."/>
            <person name="Daum C."/>
            <person name="Ng V."/>
            <person name="Clum A."/>
            <person name="Steindorff A."/>
            <person name="Ohm R.A."/>
            <person name="Martin F."/>
            <person name="Silar P."/>
            <person name="Natvig D.O."/>
            <person name="Lalanne C."/>
            <person name="Gautier V."/>
            <person name="Ament-Velasquez S.L."/>
            <person name="Kruys A."/>
            <person name="Hutchinson M.I."/>
            <person name="Powell A.J."/>
            <person name="Barry K."/>
            <person name="Miller A.N."/>
            <person name="Grigoriev I.V."/>
            <person name="Debuchy R."/>
            <person name="Gladieux P."/>
            <person name="Hiltunen Thoren M."/>
            <person name="Johannesson H."/>
        </authorList>
    </citation>
    <scope>NUCLEOTIDE SEQUENCE</scope>
    <source>
        <strain evidence="2">CBS 757.83</strain>
    </source>
</reference>
<dbReference type="Pfam" id="PF01636">
    <property type="entry name" value="APH"/>
    <property type="match status" value="1"/>
</dbReference>
<dbReference type="Proteomes" id="UP001305647">
    <property type="component" value="Unassembled WGS sequence"/>
</dbReference>
<dbReference type="PANTHER" id="PTHR21310">
    <property type="entry name" value="AMINOGLYCOSIDE PHOSPHOTRANSFERASE-RELATED-RELATED"/>
    <property type="match status" value="1"/>
</dbReference>
<evidence type="ECO:0000259" key="1">
    <source>
        <dbReference type="Pfam" id="PF01636"/>
    </source>
</evidence>
<sequence>MGEADESYVPQVYDIAQVCRRVLELSPEDDCRVTFYAEGAFNKLYLIECANGRSLLRVSLPVDPTRKTRGEVTTLRWIRRTTHVPVPKIIAFDDTQDNEIGFEWILMELIPGISAYKRWRKLSMAEKTCFVEQVAEFQSQFLRHSIEDAKFQSIGTLVPADPPSDQTYSHPKPGRIVSHMFFMGDHFHYDIARGPFRSSHDWLSAYISIIRQAQTKALAKTEDEDREDAKNCLRVATKLAKLLPKIFPAVLNPAEQTVLWHDDLSLQNILVDDDGKVTALIDWECVSCEPLWVAAEMPKFLLGNVREEEPRRDGYADASDDVMGSEELDDEGKDGLYWIHLMEYETTQLRKVYAAKMKELWPQWETEVAYGALKRDFLGAVGRCAAGWYLKRVEQWIGAVEVGTFPRLMDVLQPKLNNV</sequence>